<dbReference type="PROSITE" id="PS00022">
    <property type="entry name" value="EGF_1"/>
    <property type="match status" value="5"/>
</dbReference>
<dbReference type="Gene3D" id="2.10.25.10">
    <property type="entry name" value="Laminin"/>
    <property type="match status" value="8"/>
</dbReference>
<dbReference type="PROSITE" id="PS50026">
    <property type="entry name" value="EGF_3"/>
    <property type="match status" value="6"/>
</dbReference>
<dbReference type="SUPFAM" id="SSF57196">
    <property type="entry name" value="EGF/Laminin"/>
    <property type="match status" value="2"/>
</dbReference>
<keyword evidence="1" id="KW-0732">Signal</keyword>
<feature type="domain" description="EGF-like" evidence="4">
    <location>
        <begin position="1387"/>
        <end position="1419"/>
    </location>
</feature>
<dbReference type="Gene3D" id="2.60.120.260">
    <property type="entry name" value="Galactose-binding domain-like"/>
    <property type="match status" value="1"/>
</dbReference>
<dbReference type="PANTHER" id="PTHR14949">
    <property type="entry name" value="EGF-LIKE-DOMAIN, MULTIPLE 7, 8"/>
    <property type="match status" value="1"/>
</dbReference>
<feature type="disulfide bond" evidence="3">
    <location>
        <begin position="1281"/>
        <end position="1290"/>
    </location>
</feature>
<feature type="disulfide bond" evidence="3">
    <location>
        <begin position="1105"/>
        <end position="1114"/>
    </location>
</feature>
<keyword evidence="3" id="KW-0245">EGF-like domain</keyword>
<dbReference type="SMART" id="SM00216">
    <property type="entry name" value="VWD"/>
    <property type="match status" value="1"/>
</dbReference>
<proteinExistence type="predicted"/>
<evidence type="ECO:0000313" key="7">
    <source>
        <dbReference type="Proteomes" id="UP000230750"/>
    </source>
</evidence>
<dbReference type="InterPro" id="IPR057885">
    <property type="entry name" value="Ig_VWDE"/>
</dbReference>
<comment type="caution">
    <text evidence="3">Lacks conserved residue(s) required for the propagation of feature annotation.</text>
</comment>
<feature type="disulfide bond" evidence="3">
    <location>
        <begin position="1345"/>
        <end position="1354"/>
    </location>
</feature>
<feature type="disulfide bond" evidence="3">
    <location>
        <begin position="1327"/>
        <end position="1337"/>
    </location>
</feature>
<feature type="domain" description="EGF-like" evidence="4">
    <location>
        <begin position="1117"/>
        <end position="1153"/>
    </location>
</feature>
<keyword evidence="7" id="KW-1185">Reference proteome</keyword>
<feature type="disulfide bond" evidence="3">
    <location>
        <begin position="1409"/>
        <end position="1418"/>
    </location>
</feature>
<dbReference type="InterPro" id="IPR013111">
    <property type="entry name" value="EGF_extracell"/>
</dbReference>
<dbReference type="Pfam" id="PF25776">
    <property type="entry name" value="Ig_VWDE"/>
    <property type="match status" value="1"/>
</dbReference>
<keyword evidence="2 3" id="KW-1015">Disulfide bond</keyword>
<dbReference type="GO" id="GO:0009986">
    <property type="term" value="C:cell surface"/>
    <property type="evidence" value="ECO:0007669"/>
    <property type="project" value="TreeGrafter"/>
</dbReference>
<protein>
    <submittedName>
        <fullName evidence="6">Putative von Willebrand factor D and EGF domain-containing protein</fullName>
    </submittedName>
</protein>
<dbReference type="InterPro" id="IPR058727">
    <property type="entry name" value="Helical_Vwde"/>
</dbReference>
<dbReference type="InterPro" id="IPR000742">
    <property type="entry name" value="EGF"/>
</dbReference>
<evidence type="ECO:0000256" key="1">
    <source>
        <dbReference type="ARBA" id="ARBA00022729"/>
    </source>
</evidence>
<comment type="caution">
    <text evidence="6">The sequence shown here is derived from an EMBL/GenBank/DDBJ whole genome shotgun (WGS) entry which is preliminary data.</text>
</comment>
<feature type="domain" description="EGF-like" evidence="4">
    <location>
        <begin position="1259"/>
        <end position="1291"/>
    </location>
</feature>
<dbReference type="OrthoDB" id="382013at2759"/>
<dbReference type="Pfam" id="PF25024">
    <property type="entry name" value="EGF_TEN"/>
    <property type="match status" value="1"/>
</dbReference>
<dbReference type="PANTHER" id="PTHR14949:SF51">
    <property type="entry name" value="VON WILLEBRAND FACTOR D AND EGF DOMAIN-CONTAINING PROTEIN"/>
    <property type="match status" value="1"/>
</dbReference>
<dbReference type="Pfam" id="PF07974">
    <property type="entry name" value="EGF_2"/>
    <property type="match status" value="1"/>
</dbReference>
<feature type="disulfide bond" evidence="3">
    <location>
        <begin position="1198"/>
        <end position="1208"/>
    </location>
</feature>
<feature type="domain" description="EGF-like" evidence="4">
    <location>
        <begin position="1195"/>
        <end position="1226"/>
    </location>
</feature>
<feature type="disulfide bond" evidence="3">
    <location>
        <begin position="1216"/>
        <end position="1225"/>
    </location>
</feature>
<evidence type="ECO:0000256" key="2">
    <source>
        <dbReference type="ARBA" id="ARBA00023157"/>
    </source>
</evidence>
<gene>
    <name evidence="6" type="ORF">BSL78_25459</name>
</gene>
<dbReference type="InterPro" id="IPR050969">
    <property type="entry name" value="Dev_Signal_Modulators"/>
</dbReference>
<feature type="disulfide bond" evidence="3">
    <location>
        <begin position="1391"/>
        <end position="1401"/>
    </location>
</feature>
<reference evidence="6 7" key="1">
    <citation type="journal article" date="2017" name="PLoS Biol.">
        <title>The sea cucumber genome provides insights into morphological evolution and visceral regeneration.</title>
        <authorList>
            <person name="Zhang X."/>
            <person name="Sun L."/>
            <person name="Yuan J."/>
            <person name="Sun Y."/>
            <person name="Gao Y."/>
            <person name="Zhang L."/>
            <person name="Li S."/>
            <person name="Dai H."/>
            <person name="Hamel J.F."/>
            <person name="Liu C."/>
            <person name="Yu Y."/>
            <person name="Liu S."/>
            <person name="Lin W."/>
            <person name="Guo K."/>
            <person name="Jin S."/>
            <person name="Xu P."/>
            <person name="Storey K.B."/>
            <person name="Huan P."/>
            <person name="Zhang T."/>
            <person name="Zhou Y."/>
            <person name="Zhang J."/>
            <person name="Lin C."/>
            <person name="Li X."/>
            <person name="Xing L."/>
            <person name="Huo D."/>
            <person name="Sun M."/>
            <person name="Wang L."/>
            <person name="Mercier A."/>
            <person name="Li F."/>
            <person name="Yang H."/>
            <person name="Xiang J."/>
        </authorList>
    </citation>
    <scope>NUCLEOTIDE SEQUENCE [LARGE SCALE GENOMIC DNA]</scope>
    <source>
        <strain evidence="6">Shaxun</strain>
        <tissue evidence="6">Muscle</tissue>
    </source>
</reference>
<dbReference type="SMART" id="SM00181">
    <property type="entry name" value="EGF"/>
    <property type="match status" value="10"/>
</dbReference>
<sequence length="1499" mass="166270">MADTEGQSLPSPGQTRRFSGCVTWQMNQLVADHSCCFFSFPVTVTNCENFFVYYLAPARGCYMAYCATEARQKCGTGEISPDGFAPCRKSFPAIMGLPRVQPVVFLDSVQLQCSFTIMDSSNDTSKVYSVTWYKADRGSAMFRYVQSEDTVTSSVSIDLNQFRMGEKVLCTVQAFYNNTRELMSPPIESDQFNITIQVSPTRLNVSEDGERYLILFESSIPLRCPPSNPQCQIRIPLSVITDEDTPDITLSDCAVTFIPQTCARSEERCRQTFVNILAMTDFITDNNRVSQITTGPILSPDPFWNGFDPDDIEVTVNDVPGGYCFSFTDPHFITFDKKKYSFFKTGTFVMFRSNRREFEVHSRFWECSNSVYPVSCNCGFVVREDNDVIAVDMCRGEAYNSDLDVQILSGQPLTEGIKILEAKDGKKITIVFPSGAYVRADIADWGMSISLRVPSSEFGRTAGLCGTFDGNPQNDFHDNHDTMTMEPGMREPVDFVERWRLRDGGMFKTLPSSNPFDFRLPACSCQREDTESLSQSEEVFLSNIICPQGNCDISCDTYEYFHSQPLIRSKDVTKFYIGSLQDFGPLSFEDANDFVVNQSPPPEDVFPVANIDPEQTLLGSFPTDVVAGNSHIQKKINLNLRNQQRLEGQLDDIEVSAITDFLTILNLDFPLFQVAPESSASNLIDTYSFPPDERDLDLLPLTPKWPTTSGITQTQARDICEQTLRYSPLGRLCGEEGIGSDEYVLDAVELCMSDIQLTDDPTWRFETIPLLENLCEAAMEDKRYLVGEKLELERMFNCPNNCSGKGVCGSYGCECDSGHEEIDCSKVKDVPVLQRIEKNGLCDNRNNPCDHINLNIKGLDKLASVECIFSNPRTWQANKEESHVNIRVPGQVINRRTIRCSLGELENNIDRPVETFSFRQWDVQVAQDGHLSRENLTLTFYDSACISCDWTQECHILNNTCLINGLCYASRDEHPSEVCLLCLPWMKNEDWSKSSENLPPLVNIPRNTLYSLVRQPVQLQLEGFDPEGQPLTYTVHTRAASVTNEGLFSWESDSSGYFQIPVLVSDVCGEEIEFHINIEVIECLCQNGGSCLLDPLTGPPYICICPIHYSGLLCEDYALSCSNLVCEHGACLADSYGQETCQCNTGYTGVTCSTVVDPCESNPCYPGVHCFTINSRSFICGTCPRGLIGNGQLCRTMCNPPCQNNGRCVRPNVCQCQPGFKGPTCAQDNICIPACMNDGKCTKRNTCICKRGYLGNRCEATNCGLQCENGGYCVGLQRCQCKPGYTGTTCAIPICSPHCRNGGICVKPGTCSCPRGFHGSNCQHAICSHSCLNGGTCVRHNMCSCQTGFSGRHCQTPTCEPRCMNNGRCVAPNKCSCSSGYKGKKCNKAICVSPCRNGGVCVNPNVCACKSGFTGSTCQTVTMLFVTGRVCMGGSVSHVTDANAVQAEGDAIVKNPTEREIHRGHDIECFNNQDWVKGQVQQNPTDIDTLQKCSVLYVV</sequence>
<dbReference type="Pfam" id="PF26129">
    <property type="entry name" value="Vwde"/>
    <property type="match status" value="1"/>
</dbReference>
<evidence type="ECO:0000259" key="4">
    <source>
        <dbReference type="PROSITE" id="PS50026"/>
    </source>
</evidence>
<dbReference type="GO" id="GO:0005102">
    <property type="term" value="F:signaling receptor binding"/>
    <property type="evidence" value="ECO:0007669"/>
    <property type="project" value="TreeGrafter"/>
</dbReference>
<dbReference type="STRING" id="307972.A0A2G8JPS8"/>
<feature type="domain" description="EGF-like" evidence="4">
    <location>
        <begin position="1323"/>
        <end position="1355"/>
    </location>
</feature>
<dbReference type="PROSITE" id="PS51233">
    <property type="entry name" value="VWFD"/>
    <property type="match status" value="1"/>
</dbReference>
<accession>A0A2G8JPS8</accession>
<evidence type="ECO:0000259" key="5">
    <source>
        <dbReference type="PROSITE" id="PS51233"/>
    </source>
</evidence>
<feature type="disulfide bond" evidence="3">
    <location>
        <begin position="1121"/>
        <end position="1131"/>
    </location>
</feature>
<feature type="domain" description="VWFD" evidence="5">
    <location>
        <begin position="322"/>
        <end position="507"/>
    </location>
</feature>
<dbReference type="PROSITE" id="PS01186">
    <property type="entry name" value="EGF_2"/>
    <property type="match status" value="4"/>
</dbReference>
<evidence type="ECO:0000256" key="3">
    <source>
        <dbReference type="PROSITE-ProRule" id="PRU00076"/>
    </source>
</evidence>
<organism evidence="6 7">
    <name type="scientific">Stichopus japonicus</name>
    <name type="common">Sea cucumber</name>
    <dbReference type="NCBI Taxonomy" id="307972"/>
    <lineage>
        <taxon>Eukaryota</taxon>
        <taxon>Metazoa</taxon>
        <taxon>Echinodermata</taxon>
        <taxon>Eleutherozoa</taxon>
        <taxon>Echinozoa</taxon>
        <taxon>Holothuroidea</taxon>
        <taxon>Aspidochirotacea</taxon>
        <taxon>Aspidochirotida</taxon>
        <taxon>Stichopodidae</taxon>
        <taxon>Apostichopus</taxon>
    </lineage>
</organism>
<dbReference type="GO" id="GO:0005576">
    <property type="term" value="C:extracellular region"/>
    <property type="evidence" value="ECO:0007669"/>
    <property type="project" value="TreeGrafter"/>
</dbReference>
<feature type="disulfide bond" evidence="3">
    <location>
        <begin position="1263"/>
        <end position="1273"/>
    </location>
</feature>
<dbReference type="Proteomes" id="UP000230750">
    <property type="component" value="Unassembled WGS sequence"/>
</dbReference>
<dbReference type="Pfam" id="PF00094">
    <property type="entry name" value="VWD"/>
    <property type="match status" value="1"/>
</dbReference>
<name>A0A2G8JPS8_STIJA</name>
<feature type="disulfide bond" evidence="3">
    <location>
        <begin position="1143"/>
        <end position="1152"/>
    </location>
</feature>
<evidence type="ECO:0000313" key="6">
    <source>
        <dbReference type="EMBL" id="PIK37710.1"/>
    </source>
</evidence>
<dbReference type="EMBL" id="MRZV01001464">
    <property type="protein sequence ID" value="PIK37710.1"/>
    <property type="molecule type" value="Genomic_DNA"/>
</dbReference>
<dbReference type="InterPro" id="IPR001846">
    <property type="entry name" value="VWF_type-D"/>
</dbReference>
<feature type="domain" description="EGF-like" evidence="4">
    <location>
        <begin position="1079"/>
        <end position="1115"/>
    </location>
</feature>